<organism evidence="4 5">
    <name type="scientific">Kingdonia uniflora</name>
    <dbReference type="NCBI Taxonomy" id="39325"/>
    <lineage>
        <taxon>Eukaryota</taxon>
        <taxon>Viridiplantae</taxon>
        <taxon>Streptophyta</taxon>
        <taxon>Embryophyta</taxon>
        <taxon>Tracheophyta</taxon>
        <taxon>Spermatophyta</taxon>
        <taxon>Magnoliopsida</taxon>
        <taxon>Ranunculales</taxon>
        <taxon>Circaeasteraceae</taxon>
        <taxon>Kingdonia</taxon>
    </lineage>
</organism>
<dbReference type="OrthoDB" id="1918502at2759"/>
<evidence type="ECO:0000256" key="1">
    <source>
        <dbReference type="SAM" id="MobiDB-lite"/>
    </source>
</evidence>
<feature type="region of interest" description="Disordered" evidence="1">
    <location>
        <begin position="172"/>
        <end position="214"/>
    </location>
</feature>
<gene>
    <name evidence="4" type="ORF">GIB67_041057</name>
</gene>
<dbReference type="PANTHER" id="PTHR31928">
    <property type="entry name" value="EXPRESSED PROTEIN"/>
    <property type="match status" value="1"/>
</dbReference>
<evidence type="ECO:0000259" key="2">
    <source>
        <dbReference type="Pfam" id="PF06075"/>
    </source>
</evidence>
<keyword evidence="5" id="KW-1185">Reference proteome</keyword>
<evidence type="ECO:0000313" key="5">
    <source>
        <dbReference type="Proteomes" id="UP000541444"/>
    </source>
</evidence>
<dbReference type="PANTHER" id="PTHR31928:SF3">
    <property type="entry name" value="EXPRESSED PROTEIN"/>
    <property type="match status" value="1"/>
</dbReference>
<dbReference type="EMBL" id="JACGCM010002221">
    <property type="protein sequence ID" value="KAF6142989.1"/>
    <property type="molecule type" value="Genomic_DNA"/>
</dbReference>
<dbReference type="InterPro" id="IPR049172">
    <property type="entry name" value="DUF6857_pln"/>
</dbReference>
<dbReference type="AlphaFoldDB" id="A0A7J7LKA1"/>
<dbReference type="Pfam" id="PF06075">
    <property type="entry name" value="DUF936"/>
    <property type="match status" value="1"/>
</dbReference>
<feature type="region of interest" description="Disordered" evidence="1">
    <location>
        <begin position="241"/>
        <end position="263"/>
    </location>
</feature>
<feature type="domain" description="DUF936" evidence="2">
    <location>
        <begin position="4"/>
        <end position="118"/>
    </location>
</feature>
<name>A0A7J7LKA1_9MAGN</name>
<evidence type="ECO:0000313" key="4">
    <source>
        <dbReference type="EMBL" id="KAF6142989.1"/>
    </source>
</evidence>
<feature type="domain" description="DUF6857" evidence="3">
    <location>
        <begin position="374"/>
        <end position="671"/>
    </location>
</feature>
<dbReference type="InterPro" id="IPR048297">
    <property type="entry name" value="DUF936_dom_pln"/>
</dbReference>
<sequence>MASLTPGILLKLLQSMNSNTKVAGIHRSVLVQVIGIVPAGLDLFSPNHGFFVQLSDSINSTYVSLSERDNQLILSNRLQLGQFAYIDRLDFDSPVPRVSTIRPVVGRHPFLGTPQLLIARISPSKSGAGFLIQPVSDSDPDPISAYNKPQQRTVLAAKDNILQEELLKPLPKRFTSPASTKQHKRSLSVGKKSEASPVTTTTTKTVSRSASPVPSKCVVPSLVVAKEENRRVSKEPSIIVPSRYRQPSPNGRKLASPRTSISPGRRLSGVFKVSPIVADSANKKKMATIVSKVSRKSWDDPAAAAAAAAVSECGETKERVVKNKPDLQAILQTQAAITRRLSDANGGDIILKPRCKNEGSLLPEKPNFTAPKITVHDRKWTDGSTPLDGVSVDLARLGKEALKRRVVASTAAAEAIEEASVTESVIRNLSMFSDLCSSSKAEHPLVTIDRFLTLYELITESLAVVESLVANRLSDRADNGTLSERSRSISLWVEAALSTDLGVVSLLNWQNGKIQYIEDPTCYTDDKPSSSPRTSFSNRKSLITPANNHPIVSLPVPHHVAGTWSRGSGVKETLELAKNMQHESQIWFLQFVEESLVARFKLFAENSHGSLGMTNQENSPMAAVLSQLKRINHWLDGVGGKGEEMISEKIERLKRKIYGFVIHNVGTVFDNSSLLGSA</sequence>
<accession>A0A7J7LKA1</accession>
<proteinExistence type="predicted"/>
<comment type="caution">
    <text evidence="4">The sequence shown here is derived from an EMBL/GenBank/DDBJ whole genome shotgun (WGS) entry which is preliminary data.</text>
</comment>
<reference evidence="4 5" key="1">
    <citation type="journal article" date="2020" name="IScience">
        <title>Genome Sequencing of the Endangered Kingdonia uniflora (Circaeasteraceae, Ranunculales) Reveals Potential Mechanisms of Evolutionary Specialization.</title>
        <authorList>
            <person name="Sun Y."/>
            <person name="Deng T."/>
            <person name="Zhang A."/>
            <person name="Moore M.J."/>
            <person name="Landis J.B."/>
            <person name="Lin N."/>
            <person name="Zhang H."/>
            <person name="Zhang X."/>
            <person name="Huang J."/>
            <person name="Zhang X."/>
            <person name="Sun H."/>
            <person name="Wang H."/>
        </authorList>
    </citation>
    <scope>NUCLEOTIDE SEQUENCE [LARGE SCALE GENOMIC DNA]</scope>
    <source>
        <strain evidence="4">TB1705</strain>
        <tissue evidence="4">Leaf</tissue>
    </source>
</reference>
<dbReference type="Pfam" id="PF21647">
    <property type="entry name" value="DUF6857"/>
    <property type="match status" value="1"/>
</dbReference>
<dbReference type="InterPro" id="IPR010341">
    <property type="entry name" value="DUF936_pln"/>
</dbReference>
<dbReference type="Proteomes" id="UP000541444">
    <property type="component" value="Unassembled WGS sequence"/>
</dbReference>
<evidence type="ECO:0000259" key="3">
    <source>
        <dbReference type="Pfam" id="PF21647"/>
    </source>
</evidence>
<protein>
    <submittedName>
        <fullName evidence="4">Uncharacterized protein</fullName>
    </submittedName>
</protein>